<evidence type="ECO:0000313" key="4">
    <source>
        <dbReference type="Proteomes" id="UP000799439"/>
    </source>
</evidence>
<keyword evidence="2" id="KW-0812">Transmembrane</keyword>
<keyword evidence="2" id="KW-1133">Transmembrane helix</keyword>
<feature type="region of interest" description="Disordered" evidence="1">
    <location>
        <begin position="122"/>
        <end position="142"/>
    </location>
</feature>
<accession>A0A9P4MGB5</accession>
<dbReference type="EMBL" id="ML996092">
    <property type="protein sequence ID" value="KAF2148784.1"/>
    <property type="molecule type" value="Genomic_DNA"/>
</dbReference>
<name>A0A9P4MGB5_9PEZI</name>
<evidence type="ECO:0000256" key="2">
    <source>
        <dbReference type="SAM" id="Phobius"/>
    </source>
</evidence>
<comment type="caution">
    <text evidence="3">The sequence shown here is derived from an EMBL/GenBank/DDBJ whole genome shotgun (WGS) entry which is preliminary data.</text>
</comment>
<keyword evidence="4" id="KW-1185">Reference proteome</keyword>
<proteinExistence type="predicted"/>
<organism evidence="3 4">
    <name type="scientific">Myriangium duriaei CBS 260.36</name>
    <dbReference type="NCBI Taxonomy" id="1168546"/>
    <lineage>
        <taxon>Eukaryota</taxon>
        <taxon>Fungi</taxon>
        <taxon>Dikarya</taxon>
        <taxon>Ascomycota</taxon>
        <taxon>Pezizomycotina</taxon>
        <taxon>Dothideomycetes</taxon>
        <taxon>Dothideomycetidae</taxon>
        <taxon>Myriangiales</taxon>
        <taxon>Myriangiaceae</taxon>
        <taxon>Myriangium</taxon>
    </lineage>
</organism>
<reference evidence="3" key="1">
    <citation type="journal article" date="2020" name="Stud. Mycol.">
        <title>101 Dothideomycetes genomes: a test case for predicting lifestyles and emergence of pathogens.</title>
        <authorList>
            <person name="Haridas S."/>
            <person name="Albert R."/>
            <person name="Binder M."/>
            <person name="Bloem J."/>
            <person name="Labutti K."/>
            <person name="Salamov A."/>
            <person name="Andreopoulos B."/>
            <person name="Baker S."/>
            <person name="Barry K."/>
            <person name="Bills G."/>
            <person name="Bluhm B."/>
            <person name="Cannon C."/>
            <person name="Castanera R."/>
            <person name="Culley D."/>
            <person name="Daum C."/>
            <person name="Ezra D."/>
            <person name="Gonzalez J."/>
            <person name="Henrissat B."/>
            <person name="Kuo A."/>
            <person name="Liang C."/>
            <person name="Lipzen A."/>
            <person name="Lutzoni F."/>
            <person name="Magnuson J."/>
            <person name="Mondo S."/>
            <person name="Nolan M."/>
            <person name="Ohm R."/>
            <person name="Pangilinan J."/>
            <person name="Park H.-J."/>
            <person name="Ramirez L."/>
            <person name="Alfaro M."/>
            <person name="Sun H."/>
            <person name="Tritt A."/>
            <person name="Yoshinaga Y."/>
            <person name="Zwiers L.-H."/>
            <person name="Turgeon B."/>
            <person name="Goodwin S."/>
            <person name="Spatafora J."/>
            <person name="Crous P."/>
            <person name="Grigoriev I."/>
        </authorList>
    </citation>
    <scope>NUCLEOTIDE SEQUENCE</scope>
    <source>
        <strain evidence="3">CBS 260.36</strain>
    </source>
</reference>
<gene>
    <name evidence="3" type="ORF">K461DRAFT_52809</name>
</gene>
<feature type="transmembrane region" description="Helical" evidence="2">
    <location>
        <begin position="85"/>
        <end position="114"/>
    </location>
</feature>
<sequence>MPHFHDLWSRTRFDADCLKSIQRSSPYHDVEKQSNSSLRYERSERYKGVLLITVLASYVSTLTQHHQPIDHYTQPVQSNLSLKHFLFNVFSSRVAMLRTIASAILAVFFGFLAVRGHERDTESDYMPRQRHRGRSRSHYEYR</sequence>
<evidence type="ECO:0000256" key="1">
    <source>
        <dbReference type="SAM" id="MobiDB-lite"/>
    </source>
</evidence>
<protein>
    <submittedName>
        <fullName evidence="3">Uncharacterized protein</fullName>
    </submittedName>
</protein>
<keyword evidence="2" id="KW-0472">Membrane</keyword>
<evidence type="ECO:0000313" key="3">
    <source>
        <dbReference type="EMBL" id="KAF2148784.1"/>
    </source>
</evidence>
<dbReference type="AlphaFoldDB" id="A0A9P4MGB5"/>
<dbReference type="Proteomes" id="UP000799439">
    <property type="component" value="Unassembled WGS sequence"/>
</dbReference>